<gene>
    <name evidence="2" type="ORF">WN51_07577</name>
</gene>
<feature type="compositionally biased region" description="Basic and acidic residues" evidence="1">
    <location>
        <begin position="1"/>
        <end position="11"/>
    </location>
</feature>
<feature type="region of interest" description="Disordered" evidence="1">
    <location>
        <begin position="267"/>
        <end position="286"/>
    </location>
</feature>
<dbReference type="AlphaFoldDB" id="A0A0M9A8N5"/>
<feature type="compositionally biased region" description="Polar residues" evidence="1">
    <location>
        <begin position="270"/>
        <end position="286"/>
    </location>
</feature>
<dbReference type="Proteomes" id="UP000053105">
    <property type="component" value="Unassembled WGS sequence"/>
</dbReference>
<feature type="compositionally biased region" description="Basic residues" evidence="1">
    <location>
        <begin position="12"/>
        <end position="21"/>
    </location>
</feature>
<proteinExistence type="predicted"/>
<protein>
    <submittedName>
        <fullName evidence="2">Uncharacterized protein</fullName>
    </submittedName>
</protein>
<name>A0A0M9A8N5_9HYME</name>
<keyword evidence="3" id="KW-1185">Reference proteome</keyword>
<evidence type="ECO:0000313" key="2">
    <source>
        <dbReference type="EMBL" id="KOX78716.1"/>
    </source>
</evidence>
<feature type="region of interest" description="Disordered" evidence="1">
    <location>
        <begin position="365"/>
        <end position="385"/>
    </location>
</feature>
<accession>A0A0M9A8N5</accession>
<sequence>MHDILENEEEKKKRKEKKREKFARNSFEKKLRYRLYHWKQTSKRRTDTTFFRLHEPVHLAVTSGGTGGARRVQRYDREKERMMGSKNVDESIVKLINNYATVSNELSSQKNSLRISQTNLMEMINPIRRIAEKQPCTLLFARHIAEQLISSAKQLSNTRNFGKFLFWFLKRTGELSSSLTIRNENLRSSNGQTQWRDDPRDEGRKRKFYLLSHLMKLGFRKKAVRILKKDFDRLSATQNKFNVQSLVKMIYGNLTFTSVSKVTLRKSRARNSQSGENTNRGTLTSHGANTCRISSRCVPIGVPSSSSSIMERVCPGIERLQPKTHVTLNGLAISYNQLANLAEYFSRRKTSIATWSKKVTVSEKEEATLQRGNRPAKEKQHSIPETRQDKVIKVLEKAPWERIRKERVADHEYCLSMTYLLHNHNHSNREIGLYQVDELGTART</sequence>
<organism evidence="2 3">
    <name type="scientific">Melipona quadrifasciata</name>
    <dbReference type="NCBI Taxonomy" id="166423"/>
    <lineage>
        <taxon>Eukaryota</taxon>
        <taxon>Metazoa</taxon>
        <taxon>Ecdysozoa</taxon>
        <taxon>Arthropoda</taxon>
        <taxon>Hexapoda</taxon>
        <taxon>Insecta</taxon>
        <taxon>Pterygota</taxon>
        <taxon>Neoptera</taxon>
        <taxon>Endopterygota</taxon>
        <taxon>Hymenoptera</taxon>
        <taxon>Apocrita</taxon>
        <taxon>Aculeata</taxon>
        <taxon>Apoidea</taxon>
        <taxon>Anthophila</taxon>
        <taxon>Apidae</taxon>
        <taxon>Melipona</taxon>
    </lineage>
</organism>
<reference evidence="2 3" key="1">
    <citation type="submission" date="2015-07" db="EMBL/GenBank/DDBJ databases">
        <title>The genome of Melipona quadrifasciata.</title>
        <authorList>
            <person name="Pan H."/>
            <person name="Kapheim K."/>
        </authorList>
    </citation>
    <scope>NUCLEOTIDE SEQUENCE [LARGE SCALE GENOMIC DNA]</scope>
    <source>
        <strain evidence="2">0111107301</strain>
        <tissue evidence="2">Whole body</tissue>
    </source>
</reference>
<dbReference type="EMBL" id="KQ435720">
    <property type="protein sequence ID" value="KOX78716.1"/>
    <property type="molecule type" value="Genomic_DNA"/>
</dbReference>
<feature type="compositionally biased region" description="Basic and acidic residues" evidence="1">
    <location>
        <begin position="375"/>
        <end position="385"/>
    </location>
</feature>
<evidence type="ECO:0000313" key="3">
    <source>
        <dbReference type="Proteomes" id="UP000053105"/>
    </source>
</evidence>
<feature type="region of interest" description="Disordered" evidence="1">
    <location>
        <begin position="1"/>
        <end position="21"/>
    </location>
</feature>
<evidence type="ECO:0000256" key="1">
    <source>
        <dbReference type="SAM" id="MobiDB-lite"/>
    </source>
</evidence>